<sequence length="131" mass="13933">MTYPIKTILTGAALAVAVSSTAYAQQTQAPAAVPTASEQAQPRIMPRKPAAAAGQTVQTRQFGERHARSGHHDDRGWFFFGRHGERDRGHDRDCDDRSSARSGQQPAAPGSVAPPANGLFNNGATPKVQTN</sequence>
<feature type="chain" id="PRO_5020723336" evidence="2">
    <location>
        <begin position="25"/>
        <end position="131"/>
    </location>
</feature>
<organism evidence="3 4">
    <name type="scientific">Rhodovulum adriaticum</name>
    <name type="common">Rhodopseudomonas adriatica</name>
    <dbReference type="NCBI Taxonomy" id="35804"/>
    <lineage>
        <taxon>Bacteria</taxon>
        <taxon>Pseudomonadati</taxon>
        <taxon>Pseudomonadota</taxon>
        <taxon>Alphaproteobacteria</taxon>
        <taxon>Rhodobacterales</taxon>
        <taxon>Paracoccaceae</taxon>
        <taxon>Rhodovulum</taxon>
    </lineage>
</organism>
<dbReference type="OrthoDB" id="7365433at2"/>
<feature type="region of interest" description="Disordered" evidence="1">
    <location>
        <begin position="27"/>
        <end position="131"/>
    </location>
</feature>
<dbReference type="EMBL" id="SLXL01000008">
    <property type="protein sequence ID" value="TCP21965.1"/>
    <property type="molecule type" value="Genomic_DNA"/>
</dbReference>
<proteinExistence type="predicted"/>
<feature type="signal peptide" evidence="2">
    <location>
        <begin position="1"/>
        <end position="24"/>
    </location>
</feature>
<comment type="caution">
    <text evidence="3">The sequence shown here is derived from an EMBL/GenBank/DDBJ whole genome shotgun (WGS) entry which is preliminary data.</text>
</comment>
<keyword evidence="4" id="KW-1185">Reference proteome</keyword>
<dbReference type="RefSeq" id="WP_132603746.1">
    <property type="nucleotide sequence ID" value="NZ_NRRP01000060.1"/>
</dbReference>
<gene>
    <name evidence="3" type="ORF">EV656_10811</name>
</gene>
<reference evidence="3 4" key="1">
    <citation type="submission" date="2019-03" db="EMBL/GenBank/DDBJ databases">
        <title>Genomic Encyclopedia of Type Strains, Phase IV (KMG-IV): sequencing the most valuable type-strain genomes for metagenomic binning, comparative biology and taxonomic classification.</title>
        <authorList>
            <person name="Goeker M."/>
        </authorList>
    </citation>
    <scope>NUCLEOTIDE SEQUENCE [LARGE SCALE GENOMIC DNA]</scope>
    <source>
        <strain evidence="3 4">DSM 2781</strain>
    </source>
</reference>
<protein>
    <submittedName>
        <fullName evidence="3">Uncharacterized protein</fullName>
    </submittedName>
</protein>
<dbReference type="AlphaFoldDB" id="A0A4R2NL26"/>
<evidence type="ECO:0000256" key="1">
    <source>
        <dbReference type="SAM" id="MobiDB-lite"/>
    </source>
</evidence>
<evidence type="ECO:0000313" key="3">
    <source>
        <dbReference type="EMBL" id="TCP21965.1"/>
    </source>
</evidence>
<feature type="compositionally biased region" description="Basic and acidic residues" evidence="1">
    <location>
        <begin position="62"/>
        <end position="99"/>
    </location>
</feature>
<feature type="compositionally biased region" description="Polar residues" evidence="1">
    <location>
        <begin position="119"/>
        <end position="131"/>
    </location>
</feature>
<evidence type="ECO:0000313" key="4">
    <source>
        <dbReference type="Proteomes" id="UP000295733"/>
    </source>
</evidence>
<accession>A0A4R2NL26</accession>
<dbReference type="Proteomes" id="UP000295733">
    <property type="component" value="Unassembled WGS sequence"/>
</dbReference>
<name>A0A4R2NL26_RHOAD</name>
<feature type="compositionally biased region" description="Low complexity" evidence="1">
    <location>
        <begin position="27"/>
        <end position="37"/>
    </location>
</feature>
<keyword evidence="2" id="KW-0732">Signal</keyword>
<evidence type="ECO:0000256" key="2">
    <source>
        <dbReference type="SAM" id="SignalP"/>
    </source>
</evidence>